<dbReference type="Proteomes" id="UP001152531">
    <property type="component" value="Unassembled WGS sequence"/>
</dbReference>
<reference evidence="1" key="1">
    <citation type="submission" date="2022-06" db="EMBL/GenBank/DDBJ databases">
        <authorList>
            <person name="Legras J.-L."/>
            <person name="Devillers H."/>
            <person name="Grondin C."/>
        </authorList>
    </citation>
    <scope>NUCLEOTIDE SEQUENCE</scope>
    <source>
        <strain evidence="1">CLIB 1444</strain>
    </source>
</reference>
<comment type="caution">
    <text evidence="1">The sequence shown here is derived from an EMBL/GenBank/DDBJ whole genome shotgun (WGS) entry which is preliminary data.</text>
</comment>
<sequence>MAGFLKVKGTKIVDENDEPVILKGSATGGHLNMENFITGYPGHETEHKQVILKKIGKEKFDFFFDKFYDYFWTESDAKLFKSLGLNCLRIPFNYRHFIDDDGDMFTINPKGFERLDKIINSCSKEGIYTILDLHAVPGGQNQDWHSDSKIHFALFWEFKVFQDVIVNLWGKIADYYKDNQWVAGYNPLNEPASSDHSKLVEFYTRVEKAIRSVDPNHILYLDANTYAMDFRQFPDEPFPNSVYAIHDYSVFGFPNLEGTLYQGNEDQKGKLKKQYERKVEFMKKHNVPVWNGEFGPVYDSEVRGDTNVEVTNRARYQVLKDQLEVYKSGDPSGDGSPISWSIWVYKDIGFQGLTYVSPKSKWFQVFGEFLLKKKKLGLDKWGNAIDAEYDKLYKDLENHMLENIPEEHHKALYPNVWTISDYLARVCRDMLFSQYAQHEFADLFVGLSFEELDELAASFKLENCLQRDELNQILKEY</sequence>
<name>A0ACA9YEA5_9ASCO</name>
<gene>
    <name evidence="1" type="ORF">CLIB1444_15S00452</name>
</gene>
<evidence type="ECO:0000313" key="2">
    <source>
        <dbReference type="Proteomes" id="UP001152531"/>
    </source>
</evidence>
<dbReference type="EMBL" id="CALSDN010000015">
    <property type="protein sequence ID" value="CAH6723400.1"/>
    <property type="molecule type" value="Genomic_DNA"/>
</dbReference>
<accession>A0ACA9YEA5</accession>
<keyword evidence="2" id="KW-1185">Reference proteome</keyword>
<protein>
    <submittedName>
        <fullName evidence="1">Beta-xylosidase</fullName>
    </submittedName>
</protein>
<organism evidence="1 2">
    <name type="scientific">[Candida] jaroonii</name>
    <dbReference type="NCBI Taxonomy" id="467808"/>
    <lineage>
        <taxon>Eukaryota</taxon>
        <taxon>Fungi</taxon>
        <taxon>Dikarya</taxon>
        <taxon>Ascomycota</taxon>
        <taxon>Saccharomycotina</taxon>
        <taxon>Pichiomycetes</taxon>
        <taxon>Debaryomycetaceae</taxon>
        <taxon>Yamadazyma</taxon>
    </lineage>
</organism>
<proteinExistence type="predicted"/>
<evidence type="ECO:0000313" key="1">
    <source>
        <dbReference type="EMBL" id="CAH6723400.1"/>
    </source>
</evidence>